<feature type="transmembrane region" description="Helical" evidence="2">
    <location>
        <begin position="36"/>
        <end position="59"/>
    </location>
</feature>
<keyword evidence="2" id="KW-0812">Transmembrane</keyword>
<dbReference type="Gene3D" id="2.40.50.140">
    <property type="entry name" value="Nucleic acid-binding proteins"/>
    <property type="match status" value="2"/>
</dbReference>
<accession>A0A8S9IE21</accession>
<dbReference type="AlphaFoldDB" id="A0A8S9IE21"/>
<evidence type="ECO:0000313" key="3">
    <source>
        <dbReference type="EMBL" id="KAF2568121.1"/>
    </source>
</evidence>
<proteinExistence type="predicted"/>
<comment type="caution">
    <text evidence="3">The sequence shown here is derived from an EMBL/GenBank/DDBJ whole genome shotgun (WGS) entry which is preliminary data.</text>
</comment>
<evidence type="ECO:0000313" key="4">
    <source>
        <dbReference type="Proteomes" id="UP000712281"/>
    </source>
</evidence>
<sequence>MPFFSSTSSSSLTLLSGSVSSHTFSTNCSNQTFFDFIQWILFICLSICLFINLFSWVMCRSKLKIFSQTIVAIEPKGHSSISSDRNTKKKTVASSASAKPNGKSSASSAVAMKPNRKSAVSSAILMKSNASTALSSAHDDKVMFFRDVKLGPHEVDLRFRLIHFWEARNPNTKTLIGQEMLLIDEEGTVIQGYAPSGRVGTYELTSGSVYKLSNFSAPETKLSIGLLIIAPPLHSLGILNYRSLDYIFTSNEYTPMKSFIPDYVGHMKLVNGQTITDHTVLDEAGIAEKRHLCVHVQTHDGPVMKLYLWDKAASDFCEKFKSYGSTPSVLLVTTLNPKHLGGTLVLTSMASSRVFMDTDVRSLDYIFTSNEYTPMKYFIPYYVGHMKLVNGQTITDHTVLDEAGIAEKRHLCVHVQTHDGPVMKLYLWDKAASDFCEKFKSYGSTPSVLLVTTLNPKHLGGTLVLTSMASSRVFMDTDVQPSKDYLGWLRSNSDIANKINAEVVTKPETTTLEELFSYIKQATAKQL</sequence>
<evidence type="ECO:0000256" key="2">
    <source>
        <dbReference type="SAM" id="Phobius"/>
    </source>
</evidence>
<dbReference type="InterPro" id="IPR012340">
    <property type="entry name" value="NA-bd_OB-fold"/>
</dbReference>
<dbReference type="Proteomes" id="UP000712281">
    <property type="component" value="Unassembled WGS sequence"/>
</dbReference>
<evidence type="ECO:0000256" key="1">
    <source>
        <dbReference type="SAM" id="MobiDB-lite"/>
    </source>
</evidence>
<organism evidence="3 4">
    <name type="scientific">Brassica cretica</name>
    <name type="common">Mustard</name>
    <dbReference type="NCBI Taxonomy" id="69181"/>
    <lineage>
        <taxon>Eukaryota</taxon>
        <taxon>Viridiplantae</taxon>
        <taxon>Streptophyta</taxon>
        <taxon>Embryophyta</taxon>
        <taxon>Tracheophyta</taxon>
        <taxon>Spermatophyta</taxon>
        <taxon>Magnoliopsida</taxon>
        <taxon>eudicotyledons</taxon>
        <taxon>Gunneridae</taxon>
        <taxon>Pentapetalae</taxon>
        <taxon>rosids</taxon>
        <taxon>malvids</taxon>
        <taxon>Brassicales</taxon>
        <taxon>Brassicaceae</taxon>
        <taxon>Brassiceae</taxon>
        <taxon>Brassica</taxon>
    </lineage>
</organism>
<reference evidence="3" key="1">
    <citation type="submission" date="2019-12" db="EMBL/GenBank/DDBJ databases">
        <title>Genome sequencing and annotation of Brassica cretica.</title>
        <authorList>
            <person name="Studholme D.J."/>
            <person name="Sarris P.F."/>
        </authorList>
    </citation>
    <scope>NUCLEOTIDE SEQUENCE</scope>
    <source>
        <strain evidence="3">PFS-001/15</strain>
        <tissue evidence="3">Leaf</tissue>
    </source>
</reference>
<feature type="region of interest" description="Disordered" evidence="1">
    <location>
        <begin position="78"/>
        <end position="113"/>
    </location>
</feature>
<name>A0A8S9IE21_BRACR</name>
<gene>
    <name evidence="3" type="ORF">F2Q68_00027900</name>
</gene>
<protein>
    <submittedName>
        <fullName evidence="3">Uncharacterized protein</fullName>
    </submittedName>
</protein>
<dbReference type="EMBL" id="QGKW02001911">
    <property type="protein sequence ID" value="KAF2568121.1"/>
    <property type="molecule type" value="Genomic_DNA"/>
</dbReference>
<keyword evidence="2" id="KW-0472">Membrane</keyword>
<keyword evidence="2" id="KW-1133">Transmembrane helix</keyword>